<accession>A0A843X6G4</accession>
<dbReference type="Gene3D" id="2.120.10.80">
    <property type="entry name" value="Kelch-type beta propeller"/>
    <property type="match status" value="1"/>
</dbReference>
<dbReference type="PANTHER" id="PTHR46407:SF3">
    <property type="entry name" value="OS02G0208700 PROTEIN"/>
    <property type="match status" value="1"/>
</dbReference>
<sequence length="360" mass="39419">MELLIPGLPDEIARECLVRVPYHCWGAVRSVCKLWRDEVESPDFHGLRRASGLACPVVALSQSEPVPVSGGPASKYAFTPSYRVALFEPDPGAWRTLPPVPGLPHGLPLFCQLAGAGRELVVVGGWNPETWVASDEVHVYDFIAGAWRRGARMPGPRRSFFACASDGRRTVFVAGGHDEDKNAMRSAMAYDVARDEWTLLPDMARDRDECKGMFRRGAFHVVGGYSTEMQGRFGKSSEAFDLAAWRWGPVEEDILEAGACPRTCVACTDGRVYRCRVGSVVVMEGKGWQPVAELPKDARVTPHMVAWRGKVLAMGSASHGVPHAAYILEEAAEGKGHRWERAVVPKEYSGQVQAGCSLEI</sequence>
<dbReference type="InterPro" id="IPR044595">
    <property type="entry name" value="KMD1-4"/>
</dbReference>
<dbReference type="SUPFAM" id="SSF81383">
    <property type="entry name" value="F-box domain"/>
    <property type="match status" value="1"/>
</dbReference>
<dbReference type="OrthoDB" id="191037at2759"/>
<reference evidence="2" key="1">
    <citation type="submission" date="2017-07" db="EMBL/GenBank/DDBJ databases">
        <title>Taro Niue Genome Assembly and Annotation.</title>
        <authorList>
            <person name="Atibalentja N."/>
            <person name="Keating K."/>
            <person name="Fields C.J."/>
        </authorList>
    </citation>
    <scope>NUCLEOTIDE SEQUENCE</scope>
    <source>
        <strain evidence="2">Niue_2</strain>
        <tissue evidence="2">Leaf</tissue>
    </source>
</reference>
<feature type="domain" description="F-box" evidence="1">
    <location>
        <begin position="6"/>
        <end position="45"/>
    </location>
</feature>
<dbReference type="InterPro" id="IPR001810">
    <property type="entry name" value="F-box_dom"/>
</dbReference>
<dbReference type="SUPFAM" id="SSF117281">
    <property type="entry name" value="Kelch motif"/>
    <property type="match status" value="1"/>
</dbReference>
<proteinExistence type="predicted"/>
<evidence type="ECO:0000313" key="3">
    <source>
        <dbReference type="Proteomes" id="UP000652761"/>
    </source>
</evidence>
<evidence type="ECO:0000259" key="1">
    <source>
        <dbReference type="Pfam" id="PF00646"/>
    </source>
</evidence>
<comment type="caution">
    <text evidence="2">The sequence shown here is derived from an EMBL/GenBank/DDBJ whole genome shotgun (WGS) entry which is preliminary data.</text>
</comment>
<dbReference type="Gene3D" id="1.20.1280.50">
    <property type="match status" value="1"/>
</dbReference>
<keyword evidence="3" id="KW-1185">Reference proteome</keyword>
<dbReference type="SMART" id="SM00612">
    <property type="entry name" value="Kelch"/>
    <property type="match status" value="2"/>
</dbReference>
<dbReference type="GO" id="GO:0080037">
    <property type="term" value="P:negative regulation of cytokinin-activated signaling pathway"/>
    <property type="evidence" value="ECO:0007669"/>
    <property type="project" value="InterPro"/>
</dbReference>
<dbReference type="CDD" id="cd22152">
    <property type="entry name" value="F-box_AtAFR-like"/>
    <property type="match status" value="1"/>
</dbReference>
<dbReference type="Pfam" id="PF00646">
    <property type="entry name" value="F-box"/>
    <property type="match status" value="1"/>
</dbReference>
<dbReference type="GO" id="GO:2000762">
    <property type="term" value="P:regulation of phenylpropanoid metabolic process"/>
    <property type="evidence" value="ECO:0007669"/>
    <property type="project" value="InterPro"/>
</dbReference>
<evidence type="ECO:0000313" key="2">
    <source>
        <dbReference type="EMBL" id="MQM12450.1"/>
    </source>
</evidence>
<dbReference type="Proteomes" id="UP000652761">
    <property type="component" value="Unassembled WGS sequence"/>
</dbReference>
<dbReference type="Pfam" id="PF01344">
    <property type="entry name" value="Kelch_1"/>
    <property type="match status" value="2"/>
</dbReference>
<dbReference type="InterPro" id="IPR015915">
    <property type="entry name" value="Kelch-typ_b-propeller"/>
</dbReference>
<dbReference type="PANTHER" id="PTHR46407">
    <property type="entry name" value="OS02G0208700 PROTEIN"/>
    <property type="match status" value="1"/>
</dbReference>
<dbReference type="InterPro" id="IPR006652">
    <property type="entry name" value="Kelch_1"/>
</dbReference>
<dbReference type="EMBL" id="NMUH01005321">
    <property type="protein sequence ID" value="MQM12450.1"/>
    <property type="molecule type" value="Genomic_DNA"/>
</dbReference>
<name>A0A843X6G4_COLES</name>
<organism evidence="2 3">
    <name type="scientific">Colocasia esculenta</name>
    <name type="common">Wild taro</name>
    <name type="synonym">Arum esculentum</name>
    <dbReference type="NCBI Taxonomy" id="4460"/>
    <lineage>
        <taxon>Eukaryota</taxon>
        <taxon>Viridiplantae</taxon>
        <taxon>Streptophyta</taxon>
        <taxon>Embryophyta</taxon>
        <taxon>Tracheophyta</taxon>
        <taxon>Spermatophyta</taxon>
        <taxon>Magnoliopsida</taxon>
        <taxon>Liliopsida</taxon>
        <taxon>Araceae</taxon>
        <taxon>Aroideae</taxon>
        <taxon>Colocasieae</taxon>
        <taxon>Colocasia</taxon>
    </lineage>
</organism>
<protein>
    <recommendedName>
        <fullName evidence="1">F-box domain-containing protein</fullName>
    </recommendedName>
</protein>
<gene>
    <name evidence="2" type="ORF">Taro_045369</name>
</gene>
<dbReference type="InterPro" id="IPR036047">
    <property type="entry name" value="F-box-like_dom_sf"/>
</dbReference>
<dbReference type="AlphaFoldDB" id="A0A843X6G4"/>